<name>A0A4Q9NIM6_9APHY</name>
<keyword evidence="4" id="KW-1185">Reference proteome</keyword>
<evidence type="ECO:0000313" key="3">
    <source>
        <dbReference type="EMBL" id="TBU55214.1"/>
    </source>
</evidence>
<dbReference type="Proteomes" id="UP000292957">
    <property type="component" value="Unassembled WGS sequence"/>
</dbReference>
<gene>
    <name evidence="3" type="ORF">BD310DRAFT_826331</name>
    <name evidence="2" type="ORF">BD311DRAFT_668362</name>
</gene>
<dbReference type="InterPro" id="IPR046528">
    <property type="entry name" value="DUF6593"/>
</dbReference>
<reference evidence="3 4" key="1">
    <citation type="submission" date="2019-01" db="EMBL/GenBank/DDBJ databases">
        <title>Draft genome sequences of three monokaryotic isolates of the white-rot basidiomycete fungus Dichomitus squalens.</title>
        <authorList>
            <consortium name="DOE Joint Genome Institute"/>
            <person name="Lopez S.C."/>
            <person name="Andreopoulos B."/>
            <person name="Pangilinan J."/>
            <person name="Lipzen A."/>
            <person name="Riley R."/>
            <person name="Ahrendt S."/>
            <person name="Ng V."/>
            <person name="Barry K."/>
            <person name="Daum C."/>
            <person name="Grigoriev I.V."/>
            <person name="Hilden K.S."/>
            <person name="Makela M.R."/>
            <person name="de Vries R.P."/>
        </authorList>
    </citation>
    <scope>NUCLEOTIDE SEQUENCE [LARGE SCALE GENOMIC DNA]</scope>
    <source>
        <strain evidence="3 4">CBS 464.89</strain>
        <strain evidence="2">OM18370.1</strain>
    </source>
</reference>
<evidence type="ECO:0000313" key="2">
    <source>
        <dbReference type="EMBL" id="TBU26089.1"/>
    </source>
</evidence>
<dbReference type="Pfam" id="PF20236">
    <property type="entry name" value="DUF6593"/>
    <property type="match status" value="1"/>
</dbReference>
<dbReference type="OrthoDB" id="3185381at2759"/>
<proteinExistence type="predicted"/>
<dbReference type="EMBL" id="ML145173">
    <property type="protein sequence ID" value="TBU55214.1"/>
    <property type="molecule type" value="Genomic_DNA"/>
</dbReference>
<dbReference type="AlphaFoldDB" id="A0A4Q9NIM6"/>
<dbReference type="Proteomes" id="UP000292082">
    <property type="component" value="Unassembled WGS sequence"/>
</dbReference>
<accession>A0A4Q9NIM6</accession>
<organism evidence="3 4">
    <name type="scientific">Dichomitus squalens</name>
    <dbReference type="NCBI Taxonomy" id="114155"/>
    <lineage>
        <taxon>Eukaryota</taxon>
        <taxon>Fungi</taxon>
        <taxon>Dikarya</taxon>
        <taxon>Basidiomycota</taxon>
        <taxon>Agaricomycotina</taxon>
        <taxon>Agaricomycetes</taxon>
        <taxon>Polyporales</taxon>
        <taxon>Polyporaceae</taxon>
        <taxon>Dichomitus</taxon>
    </lineage>
</organism>
<protein>
    <recommendedName>
        <fullName evidence="1">DUF6593 domain-containing protein</fullName>
    </recommendedName>
</protein>
<evidence type="ECO:0000313" key="4">
    <source>
        <dbReference type="Proteomes" id="UP000292082"/>
    </source>
</evidence>
<evidence type="ECO:0000259" key="1">
    <source>
        <dbReference type="Pfam" id="PF20236"/>
    </source>
</evidence>
<sequence length="200" mass="23201">MLATSSSVYHIRSPVSPVSSKTHKLVLTTTSLRNVVLANSSDVLYYEVVTPAWERHRTRVSRLDPNAQVFSVVAEMLNGHAPEDTKGKEEDAKRAMALRWFGGGEYVAVNDFLHFAWFRGKDGRKYTWYGDKKRLELRRDDRPDRPVASYHKEKRLLHVLRISQYPYLEVDRDPAVIETLDYVVVSFLLVERLRRDYGCD</sequence>
<dbReference type="EMBL" id="ML143451">
    <property type="protein sequence ID" value="TBU26089.1"/>
    <property type="molecule type" value="Genomic_DNA"/>
</dbReference>
<feature type="domain" description="DUF6593" evidence="1">
    <location>
        <begin position="31"/>
        <end position="196"/>
    </location>
</feature>